<dbReference type="Pfam" id="PF01535">
    <property type="entry name" value="PPR"/>
    <property type="match status" value="2"/>
</dbReference>
<organism evidence="6 7">
    <name type="scientific">Senna tora</name>
    <dbReference type="NCBI Taxonomy" id="362788"/>
    <lineage>
        <taxon>Eukaryota</taxon>
        <taxon>Viridiplantae</taxon>
        <taxon>Streptophyta</taxon>
        <taxon>Embryophyta</taxon>
        <taxon>Tracheophyta</taxon>
        <taxon>Spermatophyta</taxon>
        <taxon>Magnoliopsida</taxon>
        <taxon>eudicotyledons</taxon>
        <taxon>Gunneridae</taxon>
        <taxon>Pentapetalae</taxon>
        <taxon>rosids</taxon>
        <taxon>fabids</taxon>
        <taxon>Fabales</taxon>
        <taxon>Fabaceae</taxon>
        <taxon>Caesalpinioideae</taxon>
        <taxon>Cassia clade</taxon>
        <taxon>Senna</taxon>
    </lineage>
</organism>
<dbReference type="FunFam" id="3.30.200.20:FF:000604">
    <property type="entry name" value="Proline-rich receptor-like protein kinase PERK8"/>
    <property type="match status" value="1"/>
</dbReference>
<dbReference type="NCBIfam" id="TIGR00756">
    <property type="entry name" value="PPR"/>
    <property type="match status" value="12"/>
</dbReference>
<dbReference type="Gene3D" id="3.30.200.20">
    <property type="entry name" value="Phosphorylase Kinase, domain 1"/>
    <property type="match status" value="1"/>
</dbReference>
<dbReference type="GO" id="GO:0004672">
    <property type="term" value="F:protein kinase activity"/>
    <property type="evidence" value="ECO:0007669"/>
    <property type="project" value="InterPro"/>
</dbReference>
<feature type="repeat" description="PPR" evidence="3">
    <location>
        <begin position="957"/>
        <end position="991"/>
    </location>
</feature>
<dbReference type="Gene3D" id="1.25.40.10">
    <property type="entry name" value="Tetratricopeptide repeat domain"/>
    <property type="match status" value="5"/>
</dbReference>
<dbReference type="Pfam" id="PF12854">
    <property type="entry name" value="PPR_1"/>
    <property type="match status" value="1"/>
</dbReference>
<feature type="compositionally biased region" description="Basic and acidic residues" evidence="4">
    <location>
        <begin position="606"/>
        <end position="621"/>
    </location>
</feature>
<evidence type="ECO:0000256" key="1">
    <source>
        <dbReference type="ARBA" id="ARBA00007626"/>
    </source>
</evidence>
<feature type="domain" description="Protein kinase" evidence="5">
    <location>
        <begin position="268"/>
        <end position="570"/>
    </location>
</feature>
<dbReference type="GO" id="GO:0010019">
    <property type="term" value="P:chloroplast-nucleus signaling pathway"/>
    <property type="evidence" value="ECO:0007669"/>
    <property type="project" value="TreeGrafter"/>
</dbReference>
<protein>
    <submittedName>
        <fullName evidence="6">Pentatricopeptide repeat-containing protein</fullName>
    </submittedName>
</protein>
<dbReference type="GO" id="GO:0031930">
    <property type="term" value="P:mitochondria-nucleus signaling pathway"/>
    <property type="evidence" value="ECO:0007669"/>
    <property type="project" value="TreeGrafter"/>
</dbReference>
<dbReference type="InterPro" id="IPR011990">
    <property type="entry name" value="TPR-like_helical_dom_sf"/>
</dbReference>
<feature type="region of interest" description="Disordered" evidence="4">
    <location>
        <begin position="176"/>
        <end position="206"/>
    </location>
</feature>
<dbReference type="InterPro" id="IPR000719">
    <property type="entry name" value="Prot_kinase_dom"/>
</dbReference>
<feature type="repeat" description="PPR" evidence="3">
    <location>
        <begin position="1167"/>
        <end position="1201"/>
    </location>
</feature>
<evidence type="ECO:0000256" key="2">
    <source>
        <dbReference type="ARBA" id="ARBA00022737"/>
    </source>
</evidence>
<feature type="repeat" description="PPR" evidence="3">
    <location>
        <begin position="1132"/>
        <end position="1166"/>
    </location>
</feature>
<dbReference type="PANTHER" id="PTHR47936:SF1">
    <property type="entry name" value="PENTATRICOPEPTIDE REPEAT-CONTAINING PROTEIN GUN1, CHLOROPLASTIC"/>
    <property type="match status" value="1"/>
</dbReference>
<dbReference type="PROSITE" id="PS00109">
    <property type="entry name" value="PROTEIN_KINASE_TYR"/>
    <property type="match status" value="1"/>
</dbReference>
<evidence type="ECO:0000313" key="6">
    <source>
        <dbReference type="EMBL" id="KAF7824792.1"/>
    </source>
</evidence>
<dbReference type="PROSITE" id="PS51375">
    <property type="entry name" value="PPR"/>
    <property type="match status" value="13"/>
</dbReference>
<dbReference type="InterPro" id="IPR008266">
    <property type="entry name" value="Tyr_kinase_AS"/>
</dbReference>
<dbReference type="OrthoDB" id="4062651at2759"/>
<feature type="repeat" description="PPR" evidence="3">
    <location>
        <begin position="887"/>
        <end position="921"/>
    </location>
</feature>
<comment type="similarity">
    <text evidence="1">Belongs to the PPR family. P subfamily.</text>
</comment>
<dbReference type="InterPro" id="IPR002885">
    <property type="entry name" value="PPR_rpt"/>
</dbReference>
<evidence type="ECO:0000256" key="4">
    <source>
        <dbReference type="SAM" id="MobiDB-lite"/>
    </source>
</evidence>
<dbReference type="Gene3D" id="1.10.510.10">
    <property type="entry name" value="Transferase(Phosphotransferase) domain 1"/>
    <property type="match status" value="1"/>
</dbReference>
<evidence type="ECO:0000259" key="5">
    <source>
        <dbReference type="PROSITE" id="PS50011"/>
    </source>
</evidence>
<feature type="repeat" description="PPR" evidence="3">
    <location>
        <begin position="922"/>
        <end position="956"/>
    </location>
</feature>
<proteinExistence type="inferred from homology"/>
<gene>
    <name evidence="6" type="ORF">G2W53_022936</name>
</gene>
<dbReference type="SUPFAM" id="SSF56112">
    <property type="entry name" value="Protein kinase-like (PK-like)"/>
    <property type="match status" value="1"/>
</dbReference>
<feature type="compositionally biased region" description="Acidic residues" evidence="4">
    <location>
        <begin position="593"/>
        <end position="605"/>
    </location>
</feature>
<evidence type="ECO:0000256" key="3">
    <source>
        <dbReference type="PROSITE-ProRule" id="PRU00708"/>
    </source>
</evidence>
<keyword evidence="7" id="KW-1185">Reference proteome</keyword>
<dbReference type="InterPro" id="IPR011009">
    <property type="entry name" value="Kinase-like_dom_sf"/>
</dbReference>
<dbReference type="AlphaFoldDB" id="A0A834TNM0"/>
<feature type="repeat" description="PPR" evidence="3">
    <location>
        <begin position="1062"/>
        <end position="1096"/>
    </location>
</feature>
<feature type="repeat" description="PPR" evidence="3">
    <location>
        <begin position="746"/>
        <end position="780"/>
    </location>
</feature>
<dbReference type="GO" id="GO:0005524">
    <property type="term" value="F:ATP binding"/>
    <property type="evidence" value="ECO:0007669"/>
    <property type="project" value="InterPro"/>
</dbReference>
<dbReference type="Pfam" id="PF13041">
    <property type="entry name" value="PPR_2"/>
    <property type="match status" value="5"/>
</dbReference>
<comment type="caution">
    <text evidence="6">The sequence shown here is derived from an EMBL/GenBank/DDBJ whole genome shotgun (WGS) entry which is preliminary data.</text>
</comment>
<feature type="repeat" description="PPR" evidence="3">
    <location>
        <begin position="781"/>
        <end position="815"/>
    </location>
</feature>
<feature type="region of interest" description="Disordered" evidence="4">
    <location>
        <begin position="590"/>
        <end position="644"/>
    </location>
</feature>
<dbReference type="PANTHER" id="PTHR47936">
    <property type="entry name" value="PPR_LONG DOMAIN-CONTAINING PROTEIN"/>
    <property type="match status" value="1"/>
</dbReference>
<dbReference type="InterPro" id="IPR001245">
    <property type="entry name" value="Ser-Thr/Tyr_kinase_cat_dom"/>
</dbReference>
<reference evidence="6" key="1">
    <citation type="submission" date="2020-09" db="EMBL/GenBank/DDBJ databases">
        <title>Genome-Enabled Discovery of Anthraquinone Biosynthesis in Senna tora.</title>
        <authorList>
            <person name="Kang S.-H."/>
            <person name="Pandey R.P."/>
            <person name="Lee C.-M."/>
            <person name="Sim J.-S."/>
            <person name="Jeong J.-T."/>
            <person name="Choi B.-S."/>
            <person name="Jung M."/>
            <person name="Ginzburg D."/>
            <person name="Zhao K."/>
            <person name="Won S.Y."/>
            <person name="Oh T.-J."/>
            <person name="Yu Y."/>
            <person name="Kim N.-H."/>
            <person name="Lee O.R."/>
            <person name="Lee T.-H."/>
            <person name="Bashyal P."/>
            <person name="Kim T.-S."/>
            <person name="Lee W.-H."/>
            <person name="Kawkins C."/>
            <person name="Kim C.-K."/>
            <person name="Kim J.S."/>
            <person name="Ahn B.O."/>
            <person name="Rhee S.Y."/>
            <person name="Sohng J.K."/>
        </authorList>
    </citation>
    <scope>NUCLEOTIDE SEQUENCE</scope>
    <source>
        <tissue evidence="6">Leaf</tissue>
    </source>
</reference>
<dbReference type="PROSITE" id="PS50011">
    <property type="entry name" value="PROTEIN_KINASE_DOM"/>
    <property type="match status" value="1"/>
</dbReference>
<keyword evidence="2" id="KW-0677">Repeat</keyword>
<dbReference type="EMBL" id="JAAIUW010000007">
    <property type="protein sequence ID" value="KAF7824792.1"/>
    <property type="molecule type" value="Genomic_DNA"/>
</dbReference>
<dbReference type="GO" id="GO:0009507">
    <property type="term" value="C:chloroplast"/>
    <property type="evidence" value="ECO:0007669"/>
    <property type="project" value="TreeGrafter"/>
</dbReference>
<feature type="compositionally biased region" description="Polar residues" evidence="4">
    <location>
        <begin position="622"/>
        <end position="631"/>
    </location>
</feature>
<feature type="compositionally biased region" description="Basic residues" evidence="4">
    <location>
        <begin position="196"/>
        <end position="206"/>
    </location>
</feature>
<feature type="repeat" description="PPR" evidence="3">
    <location>
        <begin position="992"/>
        <end position="1026"/>
    </location>
</feature>
<accession>A0A834TNM0</accession>
<dbReference type="Proteomes" id="UP000634136">
    <property type="component" value="Unassembled WGS sequence"/>
</dbReference>
<feature type="repeat" description="PPR" evidence="3">
    <location>
        <begin position="1027"/>
        <end position="1061"/>
    </location>
</feature>
<feature type="repeat" description="PPR" evidence="3">
    <location>
        <begin position="1097"/>
        <end position="1131"/>
    </location>
</feature>
<name>A0A834TNM0_9FABA</name>
<feature type="repeat" description="PPR" evidence="3">
    <location>
        <begin position="816"/>
        <end position="850"/>
    </location>
</feature>
<evidence type="ECO:0000313" key="7">
    <source>
        <dbReference type="Proteomes" id="UP000634136"/>
    </source>
</evidence>
<dbReference type="Pfam" id="PF07714">
    <property type="entry name" value="PK_Tyr_Ser-Thr"/>
    <property type="match status" value="1"/>
</dbReference>
<sequence length="1202" mass="135802">MYARGCSGFTKVNYKSKLDSSSSFVVATEQKIGEEELVKKKKEDFCKSPQILKLYEYCETKNIVFHIEVLAGSSPEVASNAAKNFRATWLILDRQMNKHKRHFMENLSCGMYRIRSHRGIQRLRKPKLRENTKSLAQRSDQVTYMEMIPGSSEEEFSLKRPRSSLSNEQLMAAAVSTLQNSKASNSKHKEEENPPKLKHKTTEKKKHSVLYISESKETEVHLHVQQEFETLKEEFANSICSVCENKRPKIGWKRDFSYSELYTATHGFSQKNFLSEGGFGSVYKGQLDGMAIAVKQHKCASLQGEKEFKSEVNLLSKARHENVVMLLGSCSEGNNRLLVYEYVCNGSLDQHLSQHSRAVLSWEDRIKVAIGSAKGLLYLHKNNIIHRDMRTNNILITHDYQPLSHSMLGSSMSHVEHFSKLYLDIPMHVSYACLPCVMLGDFGLARSQHQDSIHSTEVVGTLGYLAPEYAECGKVSTKIDVYSFGVILLQLITGMRITDQRLEGRSLVGWARPLLRERNYPELIDQRIINSNDFHQLFWMVRIAEKCLSRDPHKRLTMISVVEALTHIVDGQICGIISRDISFVRSESLYDSSDTDTDTDGSSEDEMNKSEGEIESPDKEFNATSNSSMSHMISGLPIPPSPPMDTTSSCRYAYPKFPHLFPSSSSSSLLRSFPYALILNFRIHSHPPNPNTIHHDVASFNSLLLMRPPPSIFQITKVLGSIAKKKHYAAAVSLWTRAKSKGFMPSFVTLSILMNCYCHMGQMAFAFSILGKILKNGNQPNVITLNTLMKGLCMNNKVREALDFHDGLMAKGFRLDEVSYATLINGLCKTGHTGAAIKLLLSMKKRQVVKPDLVIYSTVIHGLCKDGLVHEARDLCDEMIDLGISPNIVTYTTLIHGFCSIGQWQEVTRLLNEMALKSIIPNVHTFNVLVDAFCVEGRIMEAQAIFVMMMKCGRKPDVFSYTALMDGYCLINNVNESMEVFNTMVRSGLTPDVTIYSILINGYCKINCVNEALDLFKEMRCKNLVPNTVTYSSLIDGLCKSGRISYAQDLIYEMHDRGHPPNIFTYNIVLDAFCKRQYLDGAIELYKLINDQGIQRDLCTYNTLIDGLCKGGRLSTAWEIFQHLLINGPFPDAWTYNIMIHGLCKEGLFDEAISLLYKMKQNGVLPSLVTFDTLIGFFLKNNKNDDAEKLHLDMISRGLLKK</sequence>
<feature type="repeat" description="PPR" evidence="3">
    <location>
        <begin position="852"/>
        <end position="886"/>
    </location>
</feature>